<keyword evidence="1" id="KW-1133">Transmembrane helix</keyword>
<evidence type="ECO:0000256" key="1">
    <source>
        <dbReference type="SAM" id="Phobius"/>
    </source>
</evidence>
<dbReference type="RefSeq" id="WP_053379508.1">
    <property type="nucleotide sequence ID" value="NZ_CP011801.1"/>
</dbReference>
<gene>
    <name evidence="2" type="ORF">NITMOv2_1904</name>
</gene>
<name>A0A0K2GBS3_NITMO</name>
<evidence type="ECO:0000313" key="3">
    <source>
        <dbReference type="Proteomes" id="UP000069205"/>
    </source>
</evidence>
<dbReference type="Gene3D" id="3.30.1330.60">
    <property type="entry name" value="OmpA-like domain"/>
    <property type="match status" value="1"/>
</dbReference>
<dbReference type="GO" id="GO:0090313">
    <property type="term" value="P:regulation of protein targeting to membrane"/>
    <property type="evidence" value="ECO:0007669"/>
    <property type="project" value="TreeGrafter"/>
</dbReference>
<dbReference type="GO" id="GO:0005886">
    <property type="term" value="C:plasma membrane"/>
    <property type="evidence" value="ECO:0007669"/>
    <property type="project" value="TreeGrafter"/>
</dbReference>
<dbReference type="InterPro" id="IPR052894">
    <property type="entry name" value="AsmA-related"/>
</dbReference>
<protein>
    <recommendedName>
        <fullName evidence="4">DUF748 domain-containing protein</fullName>
    </recommendedName>
</protein>
<dbReference type="PANTHER" id="PTHR30441">
    <property type="entry name" value="DUF748 DOMAIN-CONTAINING PROTEIN"/>
    <property type="match status" value="1"/>
</dbReference>
<dbReference type="PANTHER" id="PTHR30441:SF8">
    <property type="entry name" value="DUF748 DOMAIN-CONTAINING PROTEIN"/>
    <property type="match status" value="1"/>
</dbReference>
<keyword evidence="1" id="KW-0472">Membrane</keyword>
<keyword evidence="3" id="KW-1185">Reference proteome</keyword>
<dbReference type="EMBL" id="CP011801">
    <property type="protein sequence ID" value="ALA58324.1"/>
    <property type="molecule type" value="Genomic_DNA"/>
</dbReference>
<evidence type="ECO:0000313" key="2">
    <source>
        <dbReference type="EMBL" id="ALA58324.1"/>
    </source>
</evidence>
<dbReference type="OrthoDB" id="9757969at2"/>
<dbReference type="InterPro" id="IPR008023">
    <property type="entry name" value="DUF748"/>
</dbReference>
<feature type="transmembrane region" description="Helical" evidence="1">
    <location>
        <begin position="40"/>
        <end position="63"/>
    </location>
</feature>
<sequence length="1002" mass="108904">MIPRRLEKPEFRPIQVKAEPHSDSQGPQHFTPGTARAAKWTLILAACLVLYALVGFLIAPPIFRAYLDSTLSERLRHPVTVKEVGLNPFTLSLTIRDLAVWGDDAHALLGFEELYVNAELMSVINWAPTFSAITLRYPFVVLRVDQAGRVNLLELFPASVPSDSGRETPAPVPESRSLPSLFIERLHIDQGIVEFHDESRPTPFAADLVPVTVTLRNFSTVANSPNTLRLAGEMGPGERIEWEGSVHFTPMQSTGTLRIAKLGMRSLWEYVQDAVRFEIADGILDVSADYDVGWDGSALRASLTGGTMTVAGLRLTEKDDPLPLVTVPLFEVTGIEGDLGTRRVGFASLRSRDAHVIGWIDEQRRVNVQELFASAQNAAPVSMAEAEAPPRTPSWSVTIGSVSIENYSLALEDRQTLPPVRVEFEPVSFTARNLSNEPGAKAAVALSVRVNDKGMVTAAGSVVPAPLTADMDVQVSHLQLPGFQPYVDQLARLSVESGAATLDGHVSYRSETDQRPVIRFTGQASVTELRTKDRQLEQDFLKWDALHVRGLQVDVKPMHIGIAEVVAQRPYLRFIIGQDRTTNVSQIMTRADSVASEGGTRVAPAAPGQGLVPIQVEAVRLIDGSAHFADYSVEPSIDTGIEGLRGGITGLSSQTLARAAVRLRGNVGRHAPVSIDGRINPLSDDPFTDVSVRFKNVDLTVLSPYAMRFAGYAIKQGKASVDLQYQFSKSTLEAENKVVLEQLTLGDKVESPDATSLPVKLAVALLKDRNGVIHIDLPVRGNLQDPEFQYGRVLVGALMNVVKKAAMAPFQTVARLVGGDDDELSAVPFPVGDKALTPAGEKHLAALAKALHERPELRLEVAGAADAEADRIALANRKLTRELISMKAAGPRSTPPQEDSGAVQLTDAEEADLIRTMYAKRYGKVPAREAAPPEALKDRLLQGIAVDDDEIRDLGRERARQIEDYLVVREGIPPERIYVQDVNVDAKAEDGRVAIALALDAG</sequence>
<dbReference type="InterPro" id="IPR036737">
    <property type="entry name" value="OmpA-like_sf"/>
</dbReference>
<dbReference type="KEGG" id="nmv:NITMOv2_1904"/>
<reference evidence="2 3" key="1">
    <citation type="journal article" date="2015" name="Proc. Natl. Acad. Sci. U.S.A.">
        <title>Expanded metabolic versatility of ubiquitous nitrite-oxidizing bacteria from the genus Nitrospira.</title>
        <authorList>
            <person name="Koch H."/>
            <person name="Lucker S."/>
            <person name="Albertsen M."/>
            <person name="Kitzinger K."/>
            <person name="Herbold C."/>
            <person name="Spieck E."/>
            <person name="Nielsen P.H."/>
            <person name="Wagner M."/>
            <person name="Daims H."/>
        </authorList>
    </citation>
    <scope>NUCLEOTIDE SEQUENCE [LARGE SCALE GENOMIC DNA]</scope>
    <source>
        <strain evidence="2 3">NSP M-1</strain>
    </source>
</reference>
<dbReference type="Pfam" id="PF05359">
    <property type="entry name" value="DUF748"/>
    <property type="match status" value="2"/>
</dbReference>
<proteinExistence type="predicted"/>
<dbReference type="STRING" id="42253.NITMOv2_1904"/>
<keyword evidence="1" id="KW-0812">Transmembrane</keyword>
<evidence type="ECO:0008006" key="4">
    <source>
        <dbReference type="Google" id="ProtNLM"/>
    </source>
</evidence>
<dbReference type="AlphaFoldDB" id="A0A0K2GBS3"/>
<dbReference type="Proteomes" id="UP000069205">
    <property type="component" value="Chromosome"/>
</dbReference>
<organism evidence="2 3">
    <name type="scientific">Nitrospira moscoviensis</name>
    <dbReference type="NCBI Taxonomy" id="42253"/>
    <lineage>
        <taxon>Bacteria</taxon>
        <taxon>Pseudomonadati</taxon>
        <taxon>Nitrospirota</taxon>
        <taxon>Nitrospiria</taxon>
        <taxon>Nitrospirales</taxon>
        <taxon>Nitrospiraceae</taxon>
        <taxon>Nitrospira</taxon>
    </lineage>
</organism>
<dbReference type="PATRIC" id="fig|42253.5.peg.1875"/>
<accession>A0A0K2GBS3</accession>